<organism evidence="9 10">
    <name type="scientific">Breznakia pachnodae</name>
    <dbReference type="NCBI Taxonomy" id="265178"/>
    <lineage>
        <taxon>Bacteria</taxon>
        <taxon>Bacillati</taxon>
        <taxon>Bacillota</taxon>
        <taxon>Erysipelotrichia</taxon>
        <taxon>Erysipelotrichales</taxon>
        <taxon>Erysipelotrichaceae</taxon>
        <taxon>Breznakia</taxon>
    </lineage>
</organism>
<dbReference type="GO" id="GO:0008422">
    <property type="term" value="F:beta-glucosidase activity"/>
    <property type="evidence" value="ECO:0007669"/>
    <property type="project" value="UniProtKB-EC"/>
</dbReference>
<dbReference type="Proteomes" id="UP001230220">
    <property type="component" value="Unassembled WGS sequence"/>
</dbReference>
<evidence type="ECO:0000256" key="5">
    <source>
        <dbReference type="ARBA" id="ARBA00022801"/>
    </source>
</evidence>
<dbReference type="PANTHER" id="PTHR30620:SF16">
    <property type="entry name" value="LYSOSOMAL BETA GLUCOSIDASE"/>
    <property type="match status" value="1"/>
</dbReference>
<keyword evidence="5 9" id="KW-0378">Hydrolase</keyword>
<dbReference type="EMBL" id="JAUSUR010000005">
    <property type="protein sequence ID" value="MDQ0362016.1"/>
    <property type="molecule type" value="Genomic_DNA"/>
</dbReference>
<dbReference type="SUPFAM" id="SSF51445">
    <property type="entry name" value="(Trans)glycosidases"/>
    <property type="match status" value="1"/>
</dbReference>
<evidence type="ECO:0000259" key="8">
    <source>
        <dbReference type="Pfam" id="PF01915"/>
    </source>
</evidence>
<dbReference type="SUPFAM" id="SSF52279">
    <property type="entry name" value="Beta-D-glucan exohydrolase, C-terminal domain"/>
    <property type="match status" value="1"/>
</dbReference>
<name>A0ABU0E5J7_9FIRM</name>
<evidence type="ECO:0000256" key="1">
    <source>
        <dbReference type="ARBA" id="ARBA00000448"/>
    </source>
</evidence>
<keyword evidence="4" id="KW-0732">Signal</keyword>
<gene>
    <name evidence="9" type="ORF">J2S15_002769</name>
</gene>
<comment type="caution">
    <text evidence="9">The sequence shown here is derived from an EMBL/GenBank/DDBJ whole genome shotgun (WGS) entry which is preliminary data.</text>
</comment>
<feature type="domain" description="Glycoside hydrolase family 3 N-terminal" evidence="7">
    <location>
        <begin position="147"/>
        <end position="391"/>
    </location>
</feature>
<comment type="catalytic activity">
    <reaction evidence="1">
        <text>Hydrolysis of terminal, non-reducing beta-D-glucosyl residues with release of beta-D-glucose.</text>
        <dbReference type="EC" id="3.2.1.21"/>
    </reaction>
</comment>
<dbReference type="InterPro" id="IPR036962">
    <property type="entry name" value="Glyco_hydro_3_N_sf"/>
</dbReference>
<dbReference type="Pfam" id="PF00933">
    <property type="entry name" value="Glyco_hydro_3"/>
    <property type="match status" value="1"/>
</dbReference>
<keyword evidence="10" id="KW-1185">Reference proteome</keyword>
<dbReference type="InterPro" id="IPR001764">
    <property type="entry name" value="Glyco_hydro_3_N"/>
</dbReference>
<dbReference type="InterPro" id="IPR051915">
    <property type="entry name" value="Cellulose_Degrad_GH3"/>
</dbReference>
<dbReference type="RefSeq" id="WP_307409249.1">
    <property type="nucleotide sequence ID" value="NZ_JAUSUR010000005.1"/>
</dbReference>
<evidence type="ECO:0000256" key="6">
    <source>
        <dbReference type="ARBA" id="ARBA00023295"/>
    </source>
</evidence>
<reference evidence="9 10" key="1">
    <citation type="submission" date="2023-07" db="EMBL/GenBank/DDBJ databases">
        <title>Genomic Encyclopedia of Type Strains, Phase IV (KMG-IV): sequencing the most valuable type-strain genomes for metagenomic binning, comparative biology and taxonomic classification.</title>
        <authorList>
            <person name="Goeker M."/>
        </authorList>
    </citation>
    <scope>NUCLEOTIDE SEQUENCE [LARGE SCALE GENOMIC DNA]</scope>
    <source>
        <strain evidence="9 10">DSM 16784</strain>
    </source>
</reference>
<dbReference type="EC" id="3.2.1.21" evidence="3"/>
<dbReference type="InterPro" id="IPR002772">
    <property type="entry name" value="Glyco_hydro_3_C"/>
</dbReference>
<dbReference type="InterPro" id="IPR017853">
    <property type="entry name" value="GH"/>
</dbReference>
<accession>A0ABU0E5J7</accession>
<dbReference type="PANTHER" id="PTHR30620">
    <property type="entry name" value="PERIPLASMIC BETA-GLUCOSIDASE-RELATED"/>
    <property type="match status" value="1"/>
</dbReference>
<dbReference type="Gene3D" id="3.40.50.1700">
    <property type="entry name" value="Glycoside hydrolase family 3 C-terminal domain"/>
    <property type="match status" value="1"/>
</dbReference>
<keyword evidence="6 9" id="KW-0326">Glycosidase</keyword>
<evidence type="ECO:0000259" key="7">
    <source>
        <dbReference type="Pfam" id="PF00933"/>
    </source>
</evidence>
<feature type="domain" description="Glycoside hydrolase family 3 C-terminal" evidence="8">
    <location>
        <begin position="497"/>
        <end position="727"/>
    </location>
</feature>
<dbReference type="Pfam" id="PF01915">
    <property type="entry name" value="Glyco_hydro_3_C"/>
    <property type="match status" value="1"/>
</dbReference>
<dbReference type="Gene3D" id="3.20.20.300">
    <property type="entry name" value="Glycoside hydrolase, family 3, N-terminal domain"/>
    <property type="match status" value="1"/>
</dbReference>
<evidence type="ECO:0000256" key="4">
    <source>
        <dbReference type="ARBA" id="ARBA00022729"/>
    </source>
</evidence>
<sequence>MKKYTIETYNDHIIYRNNNGATIAIARDSEVDIIEDDGYAFKDLDGNGILDPYEDWRLDYETRIDNLIEKMKIKDIAGLMLYSSHMSVTVENTGMGAFFAGTYGGKCYDDSDVDIWELTDQQKEFIVKDYGRHILLTQVDYAEISAMWSNGIQSFCERQRLGIPANISSDPRHTASANTEYDAGAGGDISIWPQPLGLAATFDSELVRTFGKIASKEYRAIGVTTALSPQIDLATEPRWSRFSGTFGENTKLATAMAEAYCDGFQTTGTGGWGSDSVNAMVKHWPGGGSGEAGRDAHFGYGKFAVYPGNNFDEHLKPFIDGAFKLTNGTNYASAVMPYYTISYNQDKKNHDNIANAFSEYIIDDLLRKKYAYDGVVCSDWNVILDIDQIDSFLTGKSFGVEDLSLSERYLKALLVGVDQFGGVNKVEPIMEAYKLGSEKYGETNMRNLFEDCARRLLRNIFRCNLFENPYLNPQDSDFLVGCPEHMDEGYVAQQKSIILLKNNECLPMQKKKKVYIPKRRIHESIDWFGRVSPAREEHPLDFKLVEKYYEVVEDPSLADFSIVCIDSPKTVGYKDGEYYPISLQYKPYTAKGTRIESIASDKRDKVVNRSYEGKTTVPTNSEDLDIILETREAMPDKPVIVVLNAANPTIVKEFEDKIDGLLVHFSAQTQAILDCICGDFEPQALLPFQMPKDMLTVEQQAEDVAGDMECHVDTAGNVYDFAFGMNYTGVIQDERVNKYK</sequence>
<comment type="similarity">
    <text evidence="2">Belongs to the glycosyl hydrolase 3 family.</text>
</comment>
<protein>
    <recommendedName>
        <fullName evidence="3">beta-glucosidase</fullName>
        <ecNumber evidence="3">3.2.1.21</ecNumber>
    </recommendedName>
</protein>
<evidence type="ECO:0000256" key="2">
    <source>
        <dbReference type="ARBA" id="ARBA00005336"/>
    </source>
</evidence>
<dbReference type="PRINTS" id="PR00133">
    <property type="entry name" value="GLHYDRLASE3"/>
</dbReference>
<evidence type="ECO:0000256" key="3">
    <source>
        <dbReference type="ARBA" id="ARBA00012744"/>
    </source>
</evidence>
<proteinExistence type="inferred from homology"/>
<dbReference type="InterPro" id="IPR036881">
    <property type="entry name" value="Glyco_hydro_3_C_sf"/>
</dbReference>
<evidence type="ECO:0000313" key="9">
    <source>
        <dbReference type="EMBL" id="MDQ0362016.1"/>
    </source>
</evidence>
<evidence type="ECO:0000313" key="10">
    <source>
        <dbReference type="Proteomes" id="UP001230220"/>
    </source>
</evidence>